<proteinExistence type="inferred from homology"/>
<dbReference type="InterPro" id="IPR000914">
    <property type="entry name" value="SBP_5_dom"/>
</dbReference>
<accession>A0A9D1CY50</accession>
<evidence type="ECO:0000256" key="4">
    <source>
        <dbReference type="SAM" id="SignalP"/>
    </source>
</evidence>
<dbReference type="GO" id="GO:0043190">
    <property type="term" value="C:ATP-binding cassette (ABC) transporter complex"/>
    <property type="evidence" value="ECO:0007669"/>
    <property type="project" value="InterPro"/>
</dbReference>
<keyword evidence="2" id="KW-0813">Transport</keyword>
<comment type="caution">
    <text evidence="6">The sequence shown here is derived from an EMBL/GenBank/DDBJ whole genome shotgun (WGS) entry which is preliminary data.</text>
</comment>
<evidence type="ECO:0000256" key="2">
    <source>
        <dbReference type="ARBA" id="ARBA00022448"/>
    </source>
</evidence>
<name>A0A9D1CY50_9FIRM</name>
<dbReference type="PANTHER" id="PTHR30290:SF9">
    <property type="entry name" value="OLIGOPEPTIDE-BINDING PROTEIN APPA"/>
    <property type="match status" value="1"/>
</dbReference>
<dbReference type="GO" id="GO:1904680">
    <property type="term" value="F:peptide transmembrane transporter activity"/>
    <property type="evidence" value="ECO:0007669"/>
    <property type="project" value="TreeGrafter"/>
</dbReference>
<evidence type="ECO:0000313" key="6">
    <source>
        <dbReference type="EMBL" id="HIQ83989.1"/>
    </source>
</evidence>
<evidence type="ECO:0000256" key="1">
    <source>
        <dbReference type="ARBA" id="ARBA00005695"/>
    </source>
</evidence>
<organism evidence="6 7">
    <name type="scientific">Candidatus Pullichristensenella stercorigallinarum</name>
    <dbReference type="NCBI Taxonomy" id="2840909"/>
    <lineage>
        <taxon>Bacteria</taxon>
        <taxon>Bacillati</taxon>
        <taxon>Bacillota</taxon>
        <taxon>Clostridia</taxon>
        <taxon>Candidatus Pullichristensenella</taxon>
    </lineage>
</organism>
<dbReference type="PANTHER" id="PTHR30290">
    <property type="entry name" value="PERIPLASMIC BINDING COMPONENT OF ABC TRANSPORTER"/>
    <property type="match status" value="1"/>
</dbReference>
<dbReference type="AlphaFoldDB" id="A0A9D1CY50"/>
<protein>
    <submittedName>
        <fullName evidence="6">ABC transporter substrate-binding protein</fullName>
    </submittedName>
</protein>
<gene>
    <name evidence="6" type="ORF">IAA52_12925</name>
</gene>
<dbReference type="PIRSF" id="PIRSF002741">
    <property type="entry name" value="MppA"/>
    <property type="match status" value="1"/>
</dbReference>
<dbReference type="Gene3D" id="3.10.105.10">
    <property type="entry name" value="Dipeptide-binding Protein, Domain 3"/>
    <property type="match status" value="1"/>
</dbReference>
<dbReference type="Pfam" id="PF00496">
    <property type="entry name" value="SBP_bac_5"/>
    <property type="match status" value="1"/>
</dbReference>
<sequence>MKSLRKFLAVLMALTLCLTLFGGAFAEEEPSGSQVLRYGTDTWPAGYDPHTISAIAATRVFNQVYETLIGFNRDMTYRGILAESWETPDDVTYVFHLRQGVKFHNGREMTADDVVYSFQRILGQTEYGDIGALGSSDSYYGGIASVEALDEYTVQFVLEAPNAAFMSNLTSTYGAIVCREVVEENGGSLSAIDTMCGTGPFKYSESVVDNHITLVKNEDYWQEGAPILEGITYYLLADESARLAALRTGDIDLCSLSAMNLADVEGNDSIQVISYQSNNYTYLGFNLSNEALQDVRVRQAMSMAVDRDMIIDYVHNGEAAVSTFVAPNLGHWVWDAVNESPLYTYDVEAARALMEEAGYSDDNRLSLTMAAGLLDTIRDTAVVLQQQFREIYIDVEITNLESGEYVDIWGKMDTPEAGFDMMCGQNGSGTDPNRAVSFFFSTTGNANVWGYSNERVDELCQLAVSTTDEAEREAYYMEAQQIIIEESPNLFFASPMEYLFASSALRGYEPYAADASIFTEAYFVR</sequence>
<keyword evidence="3 4" id="KW-0732">Signal</keyword>
<dbReference type="SUPFAM" id="SSF53850">
    <property type="entry name" value="Periplasmic binding protein-like II"/>
    <property type="match status" value="1"/>
</dbReference>
<dbReference type="InterPro" id="IPR030678">
    <property type="entry name" value="Peptide/Ni-bd"/>
</dbReference>
<reference evidence="6" key="1">
    <citation type="submission" date="2020-10" db="EMBL/GenBank/DDBJ databases">
        <authorList>
            <person name="Gilroy R."/>
        </authorList>
    </citation>
    <scope>NUCLEOTIDE SEQUENCE</scope>
    <source>
        <strain evidence="6">ChiSjej6B24-2974</strain>
    </source>
</reference>
<dbReference type="InterPro" id="IPR039424">
    <property type="entry name" value="SBP_5"/>
</dbReference>
<feature type="domain" description="Solute-binding protein family 5" evidence="5">
    <location>
        <begin position="78"/>
        <end position="446"/>
    </location>
</feature>
<evidence type="ECO:0000313" key="7">
    <source>
        <dbReference type="Proteomes" id="UP000824260"/>
    </source>
</evidence>
<dbReference type="CDD" id="cd00995">
    <property type="entry name" value="PBP2_NikA_DppA_OppA_like"/>
    <property type="match status" value="1"/>
</dbReference>
<evidence type="ECO:0000256" key="3">
    <source>
        <dbReference type="ARBA" id="ARBA00022729"/>
    </source>
</evidence>
<feature type="signal peptide" evidence="4">
    <location>
        <begin position="1"/>
        <end position="26"/>
    </location>
</feature>
<dbReference type="Gene3D" id="3.40.190.10">
    <property type="entry name" value="Periplasmic binding protein-like II"/>
    <property type="match status" value="1"/>
</dbReference>
<dbReference type="Proteomes" id="UP000824260">
    <property type="component" value="Unassembled WGS sequence"/>
</dbReference>
<dbReference type="EMBL" id="DVFZ01000120">
    <property type="protein sequence ID" value="HIQ83989.1"/>
    <property type="molecule type" value="Genomic_DNA"/>
</dbReference>
<evidence type="ECO:0000259" key="5">
    <source>
        <dbReference type="Pfam" id="PF00496"/>
    </source>
</evidence>
<dbReference type="GO" id="GO:0015833">
    <property type="term" value="P:peptide transport"/>
    <property type="evidence" value="ECO:0007669"/>
    <property type="project" value="TreeGrafter"/>
</dbReference>
<reference evidence="6" key="2">
    <citation type="journal article" date="2021" name="PeerJ">
        <title>Extensive microbial diversity within the chicken gut microbiome revealed by metagenomics and culture.</title>
        <authorList>
            <person name="Gilroy R."/>
            <person name="Ravi A."/>
            <person name="Getino M."/>
            <person name="Pursley I."/>
            <person name="Horton D.L."/>
            <person name="Alikhan N.F."/>
            <person name="Baker D."/>
            <person name="Gharbi K."/>
            <person name="Hall N."/>
            <person name="Watson M."/>
            <person name="Adriaenssens E.M."/>
            <person name="Foster-Nyarko E."/>
            <person name="Jarju S."/>
            <person name="Secka A."/>
            <person name="Antonio M."/>
            <person name="Oren A."/>
            <person name="Chaudhuri R.R."/>
            <person name="La Ragione R."/>
            <person name="Hildebrand F."/>
            <person name="Pallen M.J."/>
        </authorList>
    </citation>
    <scope>NUCLEOTIDE SEQUENCE</scope>
    <source>
        <strain evidence="6">ChiSjej6B24-2974</strain>
    </source>
</reference>
<dbReference type="Gene3D" id="3.90.76.10">
    <property type="entry name" value="Dipeptide-binding Protein, Domain 1"/>
    <property type="match status" value="1"/>
</dbReference>
<dbReference type="GO" id="GO:0042597">
    <property type="term" value="C:periplasmic space"/>
    <property type="evidence" value="ECO:0007669"/>
    <property type="project" value="UniProtKB-ARBA"/>
</dbReference>
<comment type="similarity">
    <text evidence="1">Belongs to the bacterial solute-binding protein 5 family.</text>
</comment>
<feature type="chain" id="PRO_5039710140" evidence="4">
    <location>
        <begin position="27"/>
        <end position="525"/>
    </location>
</feature>